<dbReference type="AlphaFoldDB" id="A0AA39XBT9"/>
<feature type="compositionally biased region" description="Pro residues" evidence="1">
    <location>
        <begin position="126"/>
        <end position="152"/>
    </location>
</feature>
<gene>
    <name evidence="2" type="ORF">B0T17DRAFT_529333</name>
</gene>
<evidence type="ECO:0000256" key="1">
    <source>
        <dbReference type="SAM" id="MobiDB-lite"/>
    </source>
</evidence>
<proteinExistence type="predicted"/>
<evidence type="ECO:0000313" key="3">
    <source>
        <dbReference type="Proteomes" id="UP001174934"/>
    </source>
</evidence>
<dbReference type="EMBL" id="JAULSR010000002">
    <property type="protein sequence ID" value="KAK0630791.1"/>
    <property type="molecule type" value="Genomic_DNA"/>
</dbReference>
<feature type="region of interest" description="Disordered" evidence="1">
    <location>
        <begin position="85"/>
        <end position="183"/>
    </location>
</feature>
<keyword evidence="3" id="KW-1185">Reference proteome</keyword>
<feature type="compositionally biased region" description="Gly residues" evidence="1">
    <location>
        <begin position="243"/>
        <end position="254"/>
    </location>
</feature>
<comment type="caution">
    <text evidence="2">The sequence shown here is derived from an EMBL/GenBank/DDBJ whole genome shotgun (WGS) entry which is preliminary data.</text>
</comment>
<feature type="compositionally biased region" description="Basic and acidic residues" evidence="1">
    <location>
        <begin position="258"/>
        <end position="270"/>
    </location>
</feature>
<evidence type="ECO:0000313" key="2">
    <source>
        <dbReference type="EMBL" id="KAK0630791.1"/>
    </source>
</evidence>
<organism evidence="2 3">
    <name type="scientific">Bombardia bombarda</name>
    <dbReference type="NCBI Taxonomy" id="252184"/>
    <lineage>
        <taxon>Eukaryota</taxon>
        <taxon>Fungi</taxon>
        <taxon>Dikarya</taxon>
        <taxon>Ascomycota</taxon>
        <taxon>Pezizomycotina</taxon>
        <taxon>Sordariomycetes</taxon>
        <taxon>Sordariomycetidae</taxon>
        <taxon>Sordariales</taxon>
        <taxon>Lasiosphaeriaceae</taxon>
        <taxon>Bombardia</taxon>
    </lineage>
</organism>
<accession>A0AA39XBT9</accession>
<name>A0AA39XBT9_9PEZI</name>
<dbReference type="Proteomes" id="UP001174934">
    <property type="component" value="Unassembled WGS sequence"/>
</dbReference>
<reference evidence="2" key="1">
    <citation type="submission" date="2023-06" db="EMBL/GenBank/DDBJ databases">
        <title>Genome-scale phylogeny and comparative genomics of the fungal order Sordariales.</title>
        <authorList>
            <consortium name="Lawrence Berkeley National Laboratory"/>
            <person name="Hensen N."/>
            <person name="Bonometti L."/>
            <person name="Westerberg I."/>
            <person name="Brannstrom I.O."/>
            <person name="Guillou S."/>
            <person name="Cros-Aarteil S."/>
            <person name="Calhoun S."/>
            <person name="Haridas S."/>
            <person name="Kuo A."/>
            <person name="Mondo S."/>
            <person name="Pangilinan J."/>
            <person name="Riley R."/>
            <person name="LaButti K."/>
            <person name="Andreopoulos B."/>
            <person name="Lipzen A."/>
            <person name="Chen C."/>
            <person name="Yanf M."/>
            <person name="Daum C."/>
            <person name="Ng V."/>
            <person name="Clum A."/>
            <person name="Steindorff A."/>
            <person name="Ohm R."/>
            <person name="Martin F."/>
            <person name="Silar P."/>
            <person name="Natvig D."/>
            <person name="Lalanne C."/>
            <person name="Gautier V."/>
            <person name="Ament-velasquez S.L."/>
            <person name="Kruys A."/>
            <person name="Hutchinson M.I."/>
            <person name="Powell A.J."/>
            <person name="Barry K."/>
            <person name="Miller A.N."/>
            <person name="Grigoriev I.V."/>
            <person name="Debuchy R."/>
            <person name="Gladieux P."/>
            <person name="Thoren M.H."/>
            <person name="Johannesson H."/>
        </authorList>
    </citation>
    <scope>NUCLEOTIDE SEQUENCE</scope>
    <source>
        <strain evidence="2">SMH3391-2</strain>
    </source>
</reference>
<feature type="region of interest" description="Disordered" evidence="1">
    <location>
        <begin position="243"/>
        <end position="277"/>
    </location>
</feature>
<sequence>MGRIRDRWRRITSRYKSGSSTDALSSGQVSETTALTASATRISTTTTATTKQQQQLQSGNDYHHILTKAPNRLLGKMLTWRSFNINNNKKNGKNTPTKPQPSSSKSPPSRSPSPSPRPSSSSPPKINLPPPPSPTITLPPPPSPTITLPPPRRLLTIKLPPPPPPQPFSQFPERGDEVGGGQPASFQERIFAETILRNQEILSSFTIQFGRRRKSSAGGLTIYSNISPRASRPGSLSLDARGLLGGGGGGGGGSETVTETREEVNPREEIREEVEGEEEVVVGVGGGVVRAGWWVVPMGEGQRCSD</sequence>
<protein>
    <submittedName>
        <fullName evidence="2">Uncharacterized protein</fullName>
    </submittedName>
</protein>